<comment type="caution">
    <text evidence="2">The sequence shown here is derived from an EMBL/GenBank/DDBJ whole genome shotgun (WGS) entry which is preliminary data.</text>
</comment>
<feature type="transmembrane region" description="Helical" evidence="1">
    <location>
        <begin position="214"/>
        <end position="238"/>
    </location>
</feature>
<dbReference type="Proteomes" id="UP001162162">
    <property type="component" value="Unassembled WGS sequence"/>
</dbReference>
<gene>
    <name evidence="2" type="ORF">NQ318_000438</name>
</gene>
<feature type="transmembrane region" description="Helical" evidence="1">
    <location>
        <begin position="135"/>
        <end position="153"/>
    </location>
</feature>
<sequence>MEANTQYLEKVNVWAGIINSQIIGPYFFDGTITGARYLDFLQNFLVPECFFLLSAECIEFLIPLAKLCAFLGVIPVYDFNADKMAHRKLFKMYSLLWGISMTVAGAYGFYLRYYFLYGKGVNVVFESLLHTSAEFSKIVMFLVTTLGAAFWNTESWYKLIFQLRLLEVEVKEANRKATFLIRNTNIVLVIGSIYYLIIVTGGFLLWSVTLNLSYISTMLLFYSGFATSIMAYTIVLSIKHKFEDMNKLLLDLLKVSANDNIRPLGTFITTNICLAMKNEKIM</sequence>
<evidence type="ECO:0000256" key="1">
    <source>
        <dbReference type="SAM" id="Phobius"/>
    </source>
</evidence>
<dbReference type="GO" id="GO:0003676">
    <property type="term" value="F:nucleic acid binding"/>
    <property type="evidence" value="ECO:0007669"/>
    <property type="project" value="InterPro"/>
</dbReference>
<dbReference type="InterPro" id="IPR036397">
    <property type="entry name" value="RNaseH_sf"/>
</dbReference>
<dbReference type="AlphaFoldDB" id="A0AAV8YWB3"/>
<keyword evidence="1" id="KW-0812">Transmembrane</keyword>
<proteinExistence type="predicted"/>
<keyword evidence="3" id="KW-1185">Reference proteome</keyword>
<accession>A0AAV8YWB3</accession>
<keyword evidence="1" id="KW-1133">Transmembrane helix</keyword>
<evidence type="ECO:0000313" key="3">
    <source>
        <dbReference type="Proteomes" id="UP001162162"/>
    </source>
</evidence>
<reference evidence="2" key="1">
    <citation type="journal article" date="2023" name="Insect Mol. Biol.">
        <title>Genome sequencing provides insights into the evolution of gene families encoding plant cell wall-degrading enzymes in longhorned beetles.</title>
        <authorList>
            <person name="Shin N.R."/>
            <person name="Okamura Y."/>
            <person name="Kirsch R."/>
            <person name="Pauchet Y."/>
        </authorList>
    </citation>
    <scope>NUCLEOTIDE SEQUENCE</scope>
    <source>
        <strain evidence="2">AMC_N1</strain>
    </source>
</reference>
<feature type="transmembrane region" description="Helical" evidence="1">
    <location>
        <begin position="60"/>
        <end position="80"/>
    </location>
</feature>
<dbReference type="Gene3D" id="3.30.420.10">
    <property type="entry name" value="Ribonuclease H-like superfamily/Ribonuclease H"/>
    <property type="match status" value="1"/>
</dbReference>
<name>A0AAV8YWB3_9CUCU</name>
<dbReference type="EMBL" id="JAPWTK010000041">
    <property type="protein sequence ID" value="KAJ8955006.1"/>
    <property type="molecule type" value="Genomic_DNA"/>
</dbReference>
<protein>
    <recommendedName>
        <fullName evidence="4">Gustatory receptor</fullName>
    </recommendedName>
</protein>
<organism evidence="2 3">
    <name type="scientific">Aromia moschata</name>
    <dbReference type="NCBI Taxonomy" id="1265417"/>
    <lineage>
        <taxon>Eukaryota</taxon>
        <taxon>Metazoa</taxon>
        <taxon>Ecdysozoa</taxon>
        <taxon>Arthropoda</taxon>
        <taxon>Hexapoda</taxon>
        <taxon>Insecta</taxon>
        <taxon>Pterygota</taxon>
        <taxon>Neoptera</taxon>
        <taxon>Endopterygota</taxon>
        <taxon>Coleoptera</taxon>
        <taxon>Polyphaga</taxon>
        <taxon>Cucujiformia</taxon>
        <taxon>Chrysomeloidea</taxon>
        <taxon>Cerambycidae</taxon>
        <taxon>Cerambycinae</taxon>
        <taxon>Callichromatini</taxon>
        <taxon>Aromia</taxon>
    </lineage>
</organism>
<feature type="non-terminal residue" evidence="2">
    <location>
        <position position="282"/>
    </location>
</feature>
<feature type="transmembrane region" description="Helical" evidence="1">
    <location>
        <begin position="92"/>
        <end position="115"/>
    </location>
</feature>
<keyword evidence="1" id="KW-0472">Membrane</keyword>
<feature type="transmembrane region" description="Helical" evidence="1">
    <location>
        <begin position="185"/>
        <end position="208"/>
    </location>
</feature>
<evidence type="ECO:0000313" key="2">
    <source>
        <dbReference type="EMBL" id="KAJ8955006.1"/>
    </source>
</evidence>
<evidence type="ECO:0008006" key="4">
    <source>
        <dbReference type="Google" id="ProtNLM"/>
    </source>
</evidence>